<dbReference type="Proteomes" id="UP001301350">
    <property type="component" value="Unassembled WGS sequence"/>
</dbReference>
<gene>
    <name evidence="1" type="ORF">CDCA_CDCA14G3823</name>
</gene>
<keyword evidence="2" id="KW-1185">Reference proteome</keyword>
<accession>A0AAV9J1A0</accession>
<reference evidence="1 2" key="1">
    <citation type="submission" date="2022-07" db="EMBL/GenBank/DDBJ databases">
        <title>Genome-wide signatures of adaptation to extreme environments.</title>
        <authorList>
            <person name="Cho C.H."/>
            <person name="Yoon H.S."/>
        </authorList>
    </citation>
    <scope>NUCLEOTIDE SEQUENCE [LARGE SCALE GENOMIC DNA]</scope>
    <source>
        <strain evidence="1 2">DBV 063 E5</strain>
    </source>
</reference>
<dbReference type="EMBL" id="JANCYW010000014">
    <property type="protein sequence ID" value="KAK4537798.1"/>
    <property type="molecule type" value="Genomic_DNA"/>
</dbReference>
<evidence type="ECO:0000313" key="2">
    <source>
        <dbReference type="Proteomes" id="UP001301350"/>
    </source>
</evidence>
<organism evidence="1 2">
    <name type="scientific">Cyanidium caldarium</name>
    <name type="common">Red alga</name>
    <dbReference type="NCBI Taxonomy" id="2771"/>
    <lineage>
        <taxon>Eukaryota</taxon>
        <taxon>Rhodophyta</taxon>
        <taxon>Bangiophyceae</taxon>
        <taxon>Cyanidiales</taxon>
        <taxon>Cyanidiaceae</taxon>
        <taxon>Cyanidium</taxon>
    </lineage>
</organism>
<proteinExistence type="predicted"/>
<comment type="caution">
    <text evidence="1">The sequence shown here is derived from an EMBL/GenBank/DDBJ whole genome shotgun (WGS) entry which is preliminary data.</text>
</comment>
<protein>
    <submittedName>
        <fullName evidence="1">Uncharacterized protein</fullName>
    </submittedName>
</protein>
<sequence length="630" mass="68783">MGSVRVTLFYSKLALWLARTGRYRAAAMAWECTARACVEEAFAVEDPWCEPTAADGIWSLAALGRFSAVNAMLMRLWAARLLLEAVLQSEPTAEVGAAEGGSRLRELERSAEERLYRDACVQKDVHRVQTLLNGVQLCVLHDERVRLALETGRGAPSTAQVLPHVYAMQAVVHVLEGQPEAVVHRALEAGAEAAMARGAVSADAPRWRLHFWLEKVELARMRGCRDAALQVCAEARVQMNDVRLALVEAQLHLGVGICGDAAHREAHRRQAVMSLQACREPCAAASPERMSAADALWMVAELCSSRGAEPTSLDHMHVDGSHAGAAVDSSSATLGCASPSWASRLVRYVQAQRCRFAANGAGCDALEALRTEAGTTTTTVDADVFWYLAVMEALAVRYMARAELSTALTYLVEYVRQVHWWCRRWRCTPACRRSASRQETVADGARAALALVDRWAALVDDADVCSSLGCNASQRDTSCCSEGAGGATDHLGASVRLLEAAEDVRSGRMLSAREKLSAEWQDMPDPRQEALYAAIARILYARALLRHGEHAEEAAVVLREARELCEVLPNPALRHVAAELEQHAKCAEDSVSCGWPQKRAAVAAEITRPTPGVQRFLYEIAWLRSAVKRD</sequence>
<name>A0AAV9J1A0_CYACA</name>
<dbReference type="AlphaFoldDB" id="A0AAV9J1A0"/>
<evidence type="ECO:0000313" key="1">
    <source>
        <dbReference type="EMBL" id="KAK4537798.1"/>
    </source>
</evidence>